<feature type="region of interest" description="Disordered" evidence="7">
    <location>
        <begin position="433"/>
        <end position="462"/>
    </location>
</feature>
<evidence type="ECO:0000259" key="9">
    <source>
        <dbReference type="PROSITE" id="PS50850"/>
    </source>
</evidence>
<reference evidence="10" key="1">
    <citation type="submission" date="2016-10" db="EMBL/GenBank/DDBJ databases">
        <title>Sequence of Gallionella enrichment culture.</title>
        <authorList>
            <person name="Poehlein A."/>
            <person name="Muehling M."/>
            <person name="Daniel R."/>
        </authorList>
    </citation>
    <scope>NUCLEOTIDE SEQUENCE</scope>
</reference>
<feature type="transmembrane region" description="Helical" evidence="8">
    <location>
        <begin position="405"/>
        <end position="428"/>
    </location>
</feature>
<dbReference type="Gene3D" id="1.20.1250.20">
    <property type="entry name" value="MFS general substrate transporter like domains"/>
    <property type="match status" value="2"/>
</dbReference>
<feature type="transmembrane region" description="Helical" evidence="8">
    <location>
        <begin position="66"/>
        <end position="88"/>
    </location>
</feature>
<dbReference type="InterPro" id="IPR036259">
    <property type="entry name" value="MFS_trans_sf"/>
</dbReference>
<dbReference type="PANTHER" id="PTHR43045">
    <property type="entry name" value="SHIKIMATE TRANSPORTER"/>
    <property type="match status" value="1"/>
</dbReference>
<dbReference type="EMBL" id="MLJW01000928">
    <property type="protein sequence ID" value="OIQ81407.1"/>
    <property type="molecule type" value="Genomic_DNA"/>
</dbReference>
<feature type="transmembrane region" description="Helical" evidence="8">
    <location>
        <begin position="344"/>
        <end position="368"/>
    </location>
</feature>
<accession>A0A1J5QND3</accession>
<evidence type="ECO:0000313" key="10">
    <source>
        <dbReference type="EMBL" id="OIQ81407.1"/>
    </source>
</evidence>
<gene>
    <name evidence="10" type="primary">kgtP_1</name>
    <name evidence="10" type="ORF">GALL_368250</name>
</gene>
<feature type="region of interest" description="Disordered" evidence="7">
    <location>
        <begin position="1"/>
        <end position="25"/>
    </location>
</feature>
<dbReference type="PANTHER" id="PTHR43045:SF4">
    <property type="entry name" value="TRANSPORTER YDFJ-RELATED"/>
    <property type="match status" value="1"/>
</dbReference>
<feature type="transmembrane region" description="Helical" evidence="8">
    <location>
        <begin position="100"/>
        <end position="118"/>
    </location>
</feature>
<evidence type="ECO:0000256" key="3">
    <source>
        <dbReference type="ARBA" id="ARBA00022475"/>
    </source>
</evidence>
<feature type="transmembrane region" description="Helical" evidence="8">
    <location>
        <begin position="165"/>
        <end position="188"/>
    </location>
</feature>
<dbReference type="GO" id="GO:0022857">
    <property type="term" value="F:transmembrane transporter activity"/>
    <property type="evidence" value="ECO:0007669"/>
    <property type="project" value="InterPro"/>
</dbReference>
<feature type="transmembrane region" description="Helical" evidence="8">
    <location>
        <begin position="200"/>
        <end position="220"/>
    </location>
</feature>
<evidence type="ECO:0000256" key="5">
    <source>
        <dbReference type="ARBA" id="ARBA00022989"/>
    </source>
</evidence>
<keyword evidence="3" id="KW-1003">Cell membrane</keyword>
<evidence type="ECO:0000256" key="4">
    <source>
        <dbReference type="ARBA" id="ARBA00022692"/>
    </source>
</evidence>
<comment type="caution">
    <text evidence="10">The sequence shown here is derived from an EMBL/GenBank/DDBJ whole genome shotgun (WGS) entry which is preliminary data.</text>
</comment>
<feature type="transmembrane region" description="Helical" evidence="8">
    <location>
        <begin position="288"/>
        <end position="306"/>
    </location>
</feature>
<keyword evidence="6 8" id="KW-0472">Membrane</keyword>
<feature type="transmembrane region" description="Helical" evidence="8">
    <location>
        <begin position="255"/>
        <end position="276"/>
    </location>
</feature>
<feature type="transmembrane region" description="Helical" evidence="8">
    <location>
        <begin position="318"/>
        <end position="338"/>
    </location>
</feature>
<dbReference type="GO" id="GO:0005886">
    <property type="term" value="C:plasma membrane"/>
    <property type="evidence" value="ECO:0007669"/>
    <property type="project" value="UniProtKB-SubCell"/>
</dbReference>
<dbReference type="InterPro" id="IPR005829">
    <property type="entry name" value="Sugar_transporter_CS"/>
</dbReference>
<feature type="transmembrane region" description="Helical" evidence="8">
    <location>
        <begin position="380"/>
        <end position="399"/>
    </location>
</feature>
<dbReference type="AlphaFoldDB" id="A0A1J5QND3"/>
<evidence type="ECO:0000256" key="7">
    <source>
        <dbReference type="SAM" id="MobiDB-lite"/>
    </source>
</evidence>
<dbReference type="PROSITE" id="PS50850">
    <property type="entry name" value="MFS"/>
    <property type="match status" value="1"/>
</dbReference>
<dbReference type="PROSITE" id="PS00217">
    <property type="entry name" value="SUGAR_TRANSPORT_2"/>
    <property type="match status" value="1"/>
</dbReference>
<feature type="compositionally biased region" description="Low complexity" evidence="7">
    <location>
        <begin position="16"/>
        <end position="25"/>
    </location>
</feature>
<keyword evidence="2" id="KW-0813">Transport</keyword>
<feature type="domain" description="Major facilitator superfamily (MFS) profile" evidence="9">
    <location>
        <begin position="31"/>
        <end position="438"/>
    </location>
</feature>
<dbReference type="InterPro" id="IPR011701">
    <property type="entry name" value="MFS"/>
</dbReference>
<keyword evidence="4 8" id="KW-0812">Transmembrane</keyword>
<protein>
    <submittedName>
        <fullName evidence="10">Alpha-ketoglutarate permease</fullName>
    </submittedName>
</protein>
<feature type="transmembrane region" description="Helical" evidence="8">
    <location>
        <begin position="130"/>
        <end position="153"/>
    </location>
</feature>
<sequence>MSPSDRAAVADPAAMGSTRRGPAPARAARSAVRGGTLGNFVDQFDIFLPVIALAPAAGRLYGPQNLTAAVGLVFVATLVGRPLGSAIFGPVADRIGRTATATLTMGALAATTAMVALVPGRGVLGPGTFYAILGLRFLSGVFIGGGYTSAVPLAIEWTPERRRGLVSGLIMWMSPWANATIAALVLVMLRLLGPDAYSSWGWRVPFALGAVMALVMLVFYRRCVSDAPDAARGAHESRPLTRVLVGANARRFRSLFVLMTGLWLFTDMAVAVLTGQLKALAHLSDQRVSLTMLCATAASAVAMLACGHASTFTGRRTFFIRFGAGSAVVAPLAYLAVFRQHTPPTLIVLVVLLEITTVSVYGPVAAYLTEHFPPAVRSSGYGLAYSLSIIAPALYPYYLPPLQRALGAQTAVAALLALAGALTALGAASTPLPAQPTTLDPVTSPPGSRGADLTAHHPSEQS</sequence>
<dbReference type="Pfam" id="PF07690">
    <property type="entry name" value="MFS_1"/>
    <property type="match status" value="1"/>
</dbReference>
<evidence type="ECO:0000256" key="8">
    <source>
        <dbReference type="SAM" id="Phobius"/>
    </source>
</evidence>
<evidence type="ECO:0000256" key="6">
    <source>
        <dbReference type="ARBA" id="ARBA00023136"/>
    </source>
</evidence>
<organism evidence="10">
    <name type="scientific">mine drainage metagenome</name>
    <dbReference type="NCBI Taxonomy" id="410659"/>
    <lineage>
        <taxon>unclassified sequences</taxon>
        <taxon>metagenomes</taxon>
        <taxon>ecological metagenomes</taxon>
    </lineage>
</organism>
<dbReference type="CDD" id="cd17316">
    <property type="entry name" value="MFS_SV2_like"/>
    <property type="match status" value="1"/>
</dbReference>
<keyword evidence="5 8" id="KW-1133">Transmembrane helix</keyword>
<dbReference type="InterPro" id="IPR020846">
    <property type="entry name" value="MFS_dom"/>
</dbReference>
<evidence type="ECO:0000256" key="2">
    <source>
        <dbReference type="ARBA" id="ARBA00022448"/>
    </source>
</evidence>
<name>A0A1J5QND3_9ZZZZ</name>
<proteinExistence type="predicted"/>
<comment type="subcellular location">
    <subcellularLocation>
        <location evidence="1">Cell membrane</location>
        <topology evidence="1">Multi-pass membrane protein</topology>
    </subcellularLocation>
</comment>
<evidence type="ECO:0000256" key="1">
    <source>
        <dbReference type="ARBA" id="ARBA00004651"/>
    </source>
</evidence>
<dbReference type="SUPFAM" id="SSF103473">
    <property type="entry name" value="MFS general substrate transporter"/>
    <property type="match status" value="1"/>
</dbReference>